<organism evidence="3 4">
    <name type="scientific">Amanita thiersii Skay4041</name>
    <dbReference type="NCBI Taxonomy" id="703135"/>
    <lineage>
        <taxon>Eukaryota</taxon>
        <taxon>Fungi</taxon>
        <taxon>Dikarya</taxon>
        <taxon>Basidiomycota</taxon>
        <taxon>Agaricomycotina</taxon>
        <taxon>Agaricomycetes</taxon>
        <taxon>Agaricomycetidae</taxon>
        <taxon>Agaricales</taxon>
        <taxon>Pluteineae</taxon>
        <taxon>Amanitaceae</taxon>
        <taxon>Amanita</taxon>
    </lineage>
</organism>
<keyword evidence="2" id="KW-0472">Membrane</keyword>
<evidence type="ECO:0000256" key="1">
    <source>
        <dbReference type="SAM" id="MobiDB-lite"/>
    </source>
</evidence>
<evidence type="ECO:0000256" key="2">
    <source>
        <dbReference type="SAM" id="Phobius"/>
    </source>
</evidence>
<dbReference type="EMBL" id="KZ302127">
    <property type="protein sequence ID" value="PFH47201.1"/>
    <property type="molecule type" value="Genomic_DNA"/>
</dbReference>
<accession>A0A2A9NG17</accession>
<dbReference type="Proteomes" id="UP000242287">
    <property type="component" value="Unassembled WGS sequence"/>
</dbReference>
<protein>
    <submittedName>
        <fullName evidence="3">Uncharacterized protein</fullName>
    </submittedName>
</protein>
<reference evidence="3 4" key="1">
    <citation type="submission" date="2014-02" db="EMBL/GenBank/DDBJ databases">
        <title>Transposable element dynamics among asymbiotic and ectomycorrhizal Amanita fungi.</title>
        <authorList>
            <consortium name="DOE Joint Genome Institute"/>
            <person name="Hess J."/>
            <person name="Skrede I."/>
            <person name="Wolfe B."/>
            <person name="LaButti K."/>
            <person name="Ohm R.A."/>
            <person name="Grigoriev I.V."/>
            <person name="Pringle A."/>
        </authorList>
    </citation>
    <scope>NUCLEOTIDE SEQUENCE [LARGE SCALE GENOMIC DNA]</scope>
    <source>
        <strain evidence="3 4">SKay4041</strain>
    </source>
</reference>
<evidence type="ECO:0000313" key="3">
    <source>
        <dbReference type="EMBL" id="PFH47201.1"/>
    </source>
</evidence>
<keyword evidence="2" id="KW-1133">Transmembrane helix</keyword>
<dbReference type="AlphaFoldDB" id="A0A2A9NG17"/>
<keyword evidence="2" id="KW-0812">Transmembrane</keyword>
<keyword evidence="4" id="KW-1185">Reference proteome</keyword>
<gene>
    <name evidence="3" type="ORF">AMATHDRAFT_6984</name>
</gene>
<proteinExistence type="predicted"/>
<name>A0A2A9NG17_9AGAR</name>
<sequence>MSPTRDFDFKDDHNFENRRDPRAVYNGGINVGNNVGQVIANGNMNYNRNHNPPLPPCRPNIAVYIVGIMLVISIILAARSSTATQNSSVTNNNYGKIAKAEFLNSTVNATDESFRFNNM</sequence>
<feature type="region of interest" description="Disordered" evidence="1">
    <location>
        <begin position="1"/>
        <end position="21"/>
    </location>
</feature>
<feature type="transmembrane region" description="Helical" evidence="2">
    <location>
        <begin position="61"/>
        <end position="78"/>
    </location>
</feature>
<evidence type="ECO:0000313" key="4">
    <source>
        <dbReference type="Proteomes" id="UP000242287"/>
    </source>
</evidence>